<keyword evidence="2" id="KW-1185">Reference proteome</keyword>
<evidence type="ECO:0000313" key="2">
    <source>
        <dbReference type="Proteomes" id="UP000222542"/>
    </source>
</evidence>
<dbReference type="EMBL" id="AYRZ02000010">
    <property type="protein sequence ID" value="PHT70814.1"/>
    <property type="molecule type" value="Genomic_DNA"/>
</dbReference>
<dbReference type="Proteomes" id="UP000222542">
    <property type="component" value="Unassembled WGS sequence"/>
</dbReference>
<comment type="caution">
    <text evidence="1">The sequence shown here is derived from an EMBL/GenBank/DDBJ whole genome shotgun (WGS) entry which is preliminary data.</text>
</comment>
<reference evidence="1 2" key="2">
    <citation type="journal article" date="2017" name="Genome Biol.">
        <title>New reference genome sequences of hot pepper reveal the massive evolution of plant disease-resistance genes by retroduplication.</title>
        <authorList>
            <person name="Kim S."/>
            <person name="Park J."/>
            <person name="Yeom S.I."/>
            <person name="Kim Y.M."/>
            <person name="Seo E."/>
            <person name="Kim K.T."/>
            <person name="Kim M.S."/>
            <person name="Lee J.M."/>
            <person name="Cheong K."/>
            <person name="Shin H.S."/>
            <person name="Kim S.B."/>
            <person name="Han K."/>
            <person name="Lee J."/>
            <person name="Park M."/>
            <person name="Lee H.A."/>
            <person name="Lee H.Y."/>
            <person name="Lee Y."/>
            <person name="Oh S."/>
            <person name="Lee J.H."/>
            <person name="Choi E."/>
            <person name="Choi E."/>
            <person name="Lee S.E."/>
            <person name="Jeon J."/>
            <person name="Kim H."/>
            <person name="Choi G."/>
            <person name="Song H."/>
            <person name="Lee J."/>
            <person name="Lee S.C."/>
            <person name="Kwon J.K."/>
            <person name="Lee H.Y."/>
            <person name="Koo N."/>
            <person name="Hong Y."/>
            <person name="Kim R.W."/>
            <person name="Kang W.H."/>
            <person name="Huh J.H."/>
            <person name="Kang B.C."/>
            <person name="Yang T.J."/>
            <person name="Lee Y.H."/>
            <person name="Bennetzen J.L."/>
            <person name="Choi D."/>
        </authorList>
    </citation>
    <scope>NUCLEOTIDE SEQUENCE [LARGE SCALE GENOMIC DNA]</scope>
    <source>
        <strain evidence="2">cv. CM334</strain>
    </source>
</reference>
<dbReference type="PANTHER" id="PTHR33022:SF13">
    <property type="entry name" value="UBIQUITIN-LIKE PROTEASE FAMILY PROFILE DOMAIN-CONTAINING PROTEIN"/>
    <property type="match status" value="1"/>
</dbReference>
<evidence type="ECO:0008006" key="3">
    <source>
        <dbReference type="Google" id="ProtNLM"/>
    </source>
</evidence>
<name>A0A2G2YM84_CAPAN</name>
<dbReference type="Gene3D" id="3.40.395.10">
    <property type="entry name" value="Adenoviral Proteinase, Chain A"/>
    <property type="match status" value="1"/>
</dbReference>
<organism evidence="1 2">
    <name type="scientific">Capsicum annuum</name>
    <name type="common">Capsicum pepper</name>
    <dbReference type="NCBI Taxonomy" id="4072"/>
    <lineage>
        <taxon>Eukaryota</taxon>
        <taxon>Viridiplantae</taxon>
        <taxon>Streptophyta</taxon>
        <taxon>Embryophyta</taxon>
        <taxon>Tracheophyta</taxon>
        <taxon>Spermatophyta</taxon>
        <taxon>Magnoliopsida</taxon>
        <taxon>eudicotyledons</taxon>
        <taxon>Gunneridae</taxon>
        <taxon>Pentapetalae</taxon>
        <taxon>asterids</taxon>
        <taxon>lamiids</taxon>
        <taxon>Solanales</taxon>
        <taxon>Solanaceae</taxon>
        <taxon>Solanoideae</taxon>
        <taxon>Capsiceae</taxon>
        <taxon>Capsicum</taxon>
    </lineage>
</organism>
<protein>
    <recommendedName>
        <fullName evidence="3">Ubiquitin-like protease family profile domain-containing protein</fullName>
    </recommendedName>
</protein>
<dbReference type="InterPro" id="IPR038765">
    <property type="entry name" value="Papain-like_cys_pep_sf"/>
</dbReference>
<proteinExistence type="predicted"/>
<evidence type="ECO:0000313" key="1">
    <source>
        <dbReference type="EMBL" id="PHT70814.1"/>
    </source>
</evidence>
<gene>
    <name evidence="1" type="ORF">T459_25918</name>
</gene>
<sequence length="176" mass="20073">MDELVTLISKILVDFVKALKKEENKESQAVNVVDKDEGRDEDLKKQHCSDLKALQDDVDGTITDSIQFQPIFSDAQVRKHKATKAPVKRKRKKFRIFRSSDCGIFVSAYAEILSKGQQVYTCGFDAESQRARYALLLWHYGVTKTKEGYTSDNDDPPRLKNCVLQTFDESAIVTFE</sequence>
<dbReference type="AlphaFoldDB" id="A0A2G2YM84"/>
<dbReference type="Gramene" id="PHT70814">
    <property type="protein sequence ID" value="PHT70814"/>
    <property type="gene ID" value="T459_25918"/>
</dbReference>
<dbReference type="SUPFAM" id="SSF54001">
    <property type="entry name" value="Cysteine proteinases"/>
    <property type="match status" value="1"/>
</dbReference>
<dbReference type="PANTHER" id="PTHR33022">
    <property type="entry name" value="DUF1985 DOMAIN-CONTAINING PROTEIN"/>
    <property type="match status" value="1"/>
</dbReference>
<accession>A0A2G2YM84</accession>
<reference evidence="1 2" key="1">
    <citation type="journal article" date="2014" name="Nat. Genet.">
        <title>Genome sequence of the hot pepper provides insights into the evolution of pungency in Capsicum species.</title>
        <authorList>
            <person name="Kim S."/>
            <person name="Park M."/>
            <person name="Yeom S.I."/>
            <person name="Kim Y.M."/>
            <person name="Lee J.M."/>
            <person name="Lee H.A."/>
            <person name="Seo E."/>
            <person name="Choi J."/>
            <person name="Cheong K."/>
            <person name="Kim K.T."/>
            <person name="Jung K."/>
            <person name="Lee G.W."/>
            <person name="Oh S.K."/>
            <person name="Bae C."/>
            <person name="Kim S.B."/>
            <person name="Lee H.Y."/>
            <person name="Kim S.Y."/>
            <person name="Kim M.S."/>
            <person name="Kang B.C."/>
            <person name="Jo Y.D."/>
            <person name="Yang H.B."/>
            <person name="Jeong H.J."/>
            <person name="Kang W.H."/>
            <person name="Kwon J.K."/>
            <person name="Shin C."/>
            <person name="Lim J.Y."/>
            <person name="Park J.H."/>
            <person name="Huh J.H."/>
            <person name="Kim J.S."/>
            <person name="Kim B.D."/>
            <person name="Cohen O."/>
            <person name="Paran I."/>
            <person name="Suh M.C."/>
            <person name="Lee S.B."/>
            <person name="Kim Y.K."/>
            <person name="Shin Y."/>
            <person name="Noh S.J."/>
            <person name="Park J."/>
            <person name="Seo Y.S."/>
            <person name="Kwon S.Y."/>
            <person name="Kim H.A."/>
            <person name="Park J.M."/>
            <person name="Kim H.J."/>
            <person name="Choi S.B."/>
            <person name="Bosland P.W."/>
            <person name="Reeves G."/>
            <person name="Jo S.H."/>
            <person name="Lee B.W."/>
            <person name="Cho H.T."/>
            <person name="Choi H.S."/>
            <person name="Lee M.S."/>
            <person name="Yu Y."/>
            <person name="Do Choi Y."/>
            <person name="Park B.S."/>
            <person name="van Deynze A."/>
            <person name="Ashrafi H."/>
            <person name="Hill T."/>
            <person name="Kim W.T."/>
            <person name="Pai H.S."/>
            <person name="Ahn H.K."/>
            <person name="Yeam I."/>
            <person name="Giovannoni J.J."/>
            <person name="Rose J.K."/>
            <person name="Sorensen I."/>
            <person name="Lee S.J."/>
            <person name="Kim R.W."/>
            <person name="Choi I.Y."/>
            <person name="Choi B.S."/>
            <person name="Lim J.S."/>
            <person name="Lee Y.H."/>
            <person name="Choi D."/>
        </authorList>
    </citation>
    <scope>NUCLEOTIDE SEQUENCE [LARGE SCALE GENOMIC DNA]</scope>
    <source>
        <strain evidence="2">cv. CM334</strain>
    </source>
</reference>